<evidence type="ECO:0000313" key="9">
    <source>
        <dbReference type="EMBL" id="CAF4088716.1"/>
    </source>
</evidence>
<evidence type="ECO:0000313" key="7">
    <source>
        <dbReference type="EMBL" id="CAF3751626.1"/>
    </source>
</evidence>
<dbReference type="Proteomes" id="UP000663868">
    <property type="component" value="Unassembled WGS sequence"/>
</dbReference>
<proteinExistence type="predicted"/>
<comment type="caution">
    <text evidence="6">The sequence shown here is derived from an EMBL/GenBank/DDBJ whole genome shotgun (WGS) entry which is preliminary data.</text>
</comment>
<dbReference type="Proteomes" id="UP000663881">
    <property type="component" value="Unassembled WGS sequence"/>
</dbReference>
<evidence type="ECO:0000313" key="10">
    <source>
        <dbReference type="Proteomes" id="UP000663845"/>
    </source>
</evidence>
<evidence type="ECO:0000313" key="6">
    <source>
        <dbReference type="EMBL" id="CAF1356526.1"/>
    </source>
</evidence>
<dbReference type="PANTHER" id="PTHR11889:SF31">
    <property type="entry name" value="PROTEIN HEDGEHOG"/>
    <property type="match status" value="1"/>
</dbReference>
<dbReference type="InterPro" id="IPR001767">
    <property type="entry name" value="Hedgehog_Hint"/>
</dbReference>
<dbReference type="PANTHER" id="PTHR11889">
    <property type="entry name" value="HEDGEHOG"/>
    <property type="match status" value="1"/>
</dbReference>
<dbReference type="CDD" id="cd00081">
    <property type="entry name" value="Hint"/>
    <property type="match status" value="1"/>
</dbReference>
<dbReference type="Proteomes" id="UP000663844">
    <property type="component" value="Unassembled WGS sequence"/>
</dbReference>
<dbReference type="Proteomes" id="UP000663891">
    <property type="component" value="Unassembled WGS sequence"/>
</dbReference>
<dbReference type="SMART" id="SM00306">
    <property type="entry name" value="HintN"/>
    <property type="match status" value="1"/>
</dbReference>
<evidence type="ECO:0000256" key="1">
    <source>
        <dbReference type="SAM" id="MobiDB-lite"/>
    </source>
</evidence>
<feature type="transmembrane region" description="Helical" evidence="2">
    <location>
        <begin position="372"/>
        <end position="389"/>
    </location>
</feature>
<dbReference type="EMBL" id="CAJOBB010004428">
    <property type="protein sequence ID" value="CAF4088716.1"/>
    <property type="molecule type" value="Genomic_DNA"/>
</dbReference>
<accession>A0A815HTQ7</accession>
<name>A0A815HTQ7_9BILA</name>
<dbReference type="SUPFAM" id="SSF51294">
    <property type="entry name" value="Hedgehog/intein (Hint) domain"/>
    <property type="match status" value="1"/>
</dbReference>
<evidence type="ECO:0000313" key="4">
    <source>
        <dbReference type="EMBL" id="CAF1083160.1"/>
    </source>
</evidence>
<dbReference type="InterPro" id="IPR050387">
    <property type="entry name" value="Hedgehog_Signaling"/>
</dbReference>
<evidence type="ECO:0000313" key="8">
    <source>
        <dbReference type="EMBL" id="CAF3859539.1"/>
    </source>
</evidence>
<evidence type="ECO:0000313" key="5">
    <source>
        <dbReference type="EMBL" id="CAF1147509.1"/>
    </source>
</evidence>
<dbReference type="Proteomes" id="UP000663845">
    <property type="component" value="Unassembled WGS sequence"/>
</dbReference>
<sequence>MDNNNRIRVCDIPQSGNNDINEIRPTQSTRLRVCIRSKFTWIILTIVIIAIIIIPTAIILTKKENVAETHLTTIMMTTTEKGSITSMLTISTTTAITAATDTTITSTKIISATATTTTTIATITTLTTAITTTAPTATTTKPPTPNTTKTPTATTTKRPIPITTSACFYGEDLVSLVEGGQRHIKNLKLGDKVWSISDHNYKLVEDEIVLMMHNEPNQRAVFYTFQSVEGGRFSLTGSHSIPVFDTIRNEMIMKRADSVTMQDRLIMFGKTVEISNISITVNQGFYAPLTLTGYLMVNNVSTSVFSANYKLSSASLQLTFLPIRIYYHITRWIHGNKYKPFVEIQEGLHPIPHFYKQHQVKIRFLLKLPKRFFSTIIIGIIVHFIQKWTSKLVLKDK</sequence>
<dbReference type="GO" id="GO:0016539">
    <property type="term" value="P:intein-mediated protein splicing"/>
    <property type="evidence" value="ECO:0007669"/>
    <property type="project" value="InterPro"/>
</dbReference>
<keyword evidence="2" id="KW-0812">Transmembrane</keyword>
<dbReference type="EMBL" id="CAJNOG010000779">
    <property type="protein sequence ID" value="CAF1356526.1"/>
    <property type="molecule type" value="Genomic_DNA"/>
</dbReference>
<feature type="domain" description="Hint" evidence="3">
    <location>
        <begin position="165"/>
        <end position="269"/>
    </location>
</feature>
<organism evidence="6 10">
    <name type="scientific">Adineta steineri</name>
    <dbReference type="NCBI Taxonomy" id="433720"/>
    <lineage>
        <taxon>Eukaryota</taxon>
        <taxon>Metazoa</taxon>
        <taxon>Spiralia</taxon>
        <taxon>Gnathifera</taxon>
        <taxon>Rotifera</taxon>
        <taxon>Eurotatoria</taxon>
        <taxon>Bdelloidea</taxon>
        <taxon>Adinetida</taxon>
        <taxon>Adinetidae</taxon>
        <taxon>Adineta</taxon>
    </lineage>
</organism>
<feature type="transmembrane region" description="Helical" evidence="2">
    <location>
        <begin position="39"/>
        <end position="60"/>
    </location>
</feature>
<dbReference type="InterPro" id="IPR006141">
    <property type="entry name" value="Intein_N"/>
</dbReference>
<gene>
    <name evidence="4" type="ORF">IZO911_LOCUS22075</name>
    <name evidence="6" type="ORF">JYZ213_LOCUS35339</name>
    <name evidence="9" type="ORF">KXQ929_LOCUS33820</name>
    <name evidence="7" type="ORF">OKA104_LOCUS15717</name>
    <name evidence="8" type="ORF">OXD698_LOCUS21734</name>
    <name evidence="5" type="ORF">VCS650_LOCUS22619</name>
</gene>
<keyword evidence="2" id="KW-1133">Transmembrane helix</keyword>
<dbReference type="PROSITE" id="PS50817">
    <property type="entry name" value="INTEIN_N_TER"/>
    <property type="match status" value="1"/>
</dbReference>
<dbReference type="EMBL" id="CAJNOE010000243">
    <property type="protein sequence ID" value="CAF1083160.1"/>
    <property type="molecule type" value="Genomic_DNA"/>
</dbReference>
<dbReference type="GO" id="GO:0016540">
    <property type="term" value="P:protein autoprocessing"/>
    <property type="evidence" value="ECO:0007669"/>
    <property type="project" value="InterPro"/>
</dbReference>
<dbReference type="EMBL" id="CAJNON010000257">
    <property type="protein sequence ID" value="CAF1147509.1"/>
    <property type="molecule type" value="Genomic_DNA"/>
</dbReference>
<feature type="region of interest" description="Disordered" evidence="1">
    <location>
        <begin position="134"/>
        <end position="157"/>
    </location>
</feature>
<dbReference type="AlphaFoldDB" id="A0A815HTQ7"/>
<keyword evidence="2" id="KW-0472">Membrane</keyword>
<dbReference type="Proteomes" id="UP000663860">
    <property type="component" value="Unassembled WGS sequence"/>
</dbReference>
<protein>
    <recommendedName>
        <fullName evidence="3">Hint domain-containing protein</fullName>
    </recommendedName>
</protein>
<dbReference type="EMBL" id="CAJOAZ010001806">
    <property type="protein sequence ID" value="CAF3859539.1"/>
    <property type="molecule type" value="Genomic_DNA"/>
</dbReference>
<dbReference type="InterPro" id="IPR003587">
    <property type="entry name" value="Hint_dom_N"/>
</dbReference>
<reference evidence="6" key="1">
    <citation type="submission" date="2021-02" db="EMBL/GenBank/DDBJ databases">
        <authorList>
            <person name="Nowell W R."/>
        </authorList>
    </citation>
    <scope>NUCLEOTIDE SEQUENCE</scope>
</reference>
<dbReference type="EMBL" id="CAJOAY010000874">
    <property type="protein sequence ID" value="CAF3751626.1"/>
    <property type="molecule type" value="Genomic_DNA"/>
</dbReference>
<dbReference type="OrthoDB" id="5212at2759"/>
<evidence type="ECO:0000259" key="3">
    <source>
        <dbReference type="SMART" id="SM00306"/>
    </source>
</evidence>
<dbReference type="Gene3D" id="2.170.16.10">
    <property type="entry name" value="Hedgehog/Intein (Hint) domain"/>
    <property type="match status" value="1"/>
</dbReference>
<dbReference type="Pfam" id="PF01079">
    <property type="entry name" value="Hint"/>
    <property type="match status" value="1"/>
</dbReference>
<dbReference type="InterPro" id="IPR036844">
    <property type="entry name" value="Hint_dom_sf"/>
</dbReference>
<evidence type="ECO:0000256" key="2">
    <source>
        <dbReference type="SAM" id="Phobius"/>
    </source>
</evidence>